<evidence type="ECO:0000313" key="10">
    <source>
        <dbReference type="EMBL" id="CBH23219.1"/>
    </source>
</evidence>
<evidence type="ECO:0000256" key="1">
    <source>
        <dbReference type="ARBA" id="ARBA00005984"/>
    </source>
</evidence>
<comment type="similarity">
    <text evidence="1 9">Belongs to the alkaline phosphatase family.</text>
</comment>
<dbReference type="Pfam" id="PF00245">
    <property type="entry name" value="Alk_phosphatase"/>
    <property type="match status" value="1"/>
</dbReference>
<dbReference type="GO" id="GO:0004035">
    <property type="term" value="F:alkaline phosphatase activity"/>
    <property type="evidence" value="ECO:0007669"/>
    <property type="project" value="UniProtKB-EC"/>
</dbReference>
<sequence length="540" mass="57619">MSHRDPPLPPGASCSPGAVCVWGLFLVNFAGLLECKLVRQHANFRYMPVRSSTFHLLPASRLVSAVRPFFAALVLCLLLAGPAPAQTVPDAPAPEEAPNVILMIPDGFGPASVTMARDYLRWRDGQKELPYDSLQVGSIRTYASDSYITDSAAGGTALATGKKTYNGAVAVDTSRQAVATLLEGAERRGMSTGLVVTSRLTHATPAVFSSHVPDRGQENRIARQQLNKDIEVMLGGGRRHFLPQSAEGSAREDDLDLLQAAQDRGYEVVQTASELSRAGEGQTQENRLLGLFSPGHMAYEIDRDHTQQPSLAAMTETAIDRLSGNGEGYFLMVEGSRIDHAGHGNDAASHLRDILAFNRAAKSALEAAQEDDNTLVVIVSDHETGGLTLGRNRDGEGIYSWRPETLAAVEASSGAIADSIRSIRSTGASEAAKRKRIAGTLTRLTGVQDVPTEIVSNLMAVEGPYAVGQAVSPLVNRQALVGWTSHAHTAVDVNLYAYGPGANAFVGHHDNTTIAQKLANLMDVDLESLTGTLRAGRDAR</sequence>
<dbReference type="Gene3D" id="3.40.720.10">
    <property type="entry name" value="Alkaline Phosphatase, subunit A"/>
    <property type="match status" value="1"/>
</dbReference>
<dbReference type="HOGENOM" id="CLU_008539_6_2_10"/>
<proteinExistence type="inferred from homology"/>
<dbReference type="SMART" id="SM00098">
    <property type="entry name" value="alkPPc"/>
    <property type="match status" value="1"/>
</dbReference>
<dbReference type="PRINTS" id="PR00113">
    <property type="entry name" value="ALKPHPHTASE"/>
</dbReference>
<evidence type="ECO:0000256" key="9">
    <source>
        <dbReference type="RuleBase" id="RU003946"/>
    </source>
</evidence>
<feature type="binding site" evidence="8">
    <location>
        <position position="334"/>
    </location>
    <ligand>
        <name>Mg(2+)</name>
        <dbReference type="ChEBI" id="CHEBI:18420"/>
    </ligand>
</feature>
<dbReference type="SUPFAM" id="SSF53649">
    <property type="entry name" value="Alkaline phosphatase-like"/>
    <property type="match status" value="1"/>
</dbReference>
<organism evidence="10 11">
    <name type="scientific">Salinibacter ruber (strain M8)</name>
    <dbReference type="NCBI Taxonomy" id="761659"/>
    <lineage>
        <taxon>Bacteria</taxon>
        <taxon>Pseudomonadati</taxon>
        <taxon>Rhodothermota</taxon>
        <taxon>Rhodothermia</taxon>
        <taxon>Rhodothermales</taxon>
        <taxon>Salinibacteraceae</taxon>
        <taxon>Salinibacter</taxon>
    </lineage>
</organism>
<protein>
    <submittedName>
        <fullName evidence="10">Alkaline phosphatase</fullName>
        <ecNumber evidence="10">3.1.3.1</ecNumber>
    </submittedName>
</protein>
<feature type="binding site" evidence="8">
    <location>
        <position position="204"/>
    </location>
    <ligand>
        <name>Mg(2+)</name>
        <dbReference type="ChEBI" id="CHEBI:18420"/>
    </ligand>
</feature>
<comment type="cofactor">
    <cofactor evidence="8">
        <name>Mg(2+)</name>
        <dbReference type="ChEBI" id="CHEBI:18420"/>
    </cofactor>
    <text evidence="8">Binds 1 Mg(2+) ion.</text>
</comment>
<feature type="binding site" evidence="8">
    <location>
        <position position="343"/>
    </location>
    <ligand>
        <name>Zn(2+)</name>
        <dbReference type="ChEBI" id="CHEBI:29105"/>
        <label>2</label>
    </ligand>
</feature>
<keyword evidence="5 8" id="KW-0862">Zinc</keyword>
<dbReference type="InterPro" id="IPR001952">
    <property type="entry name" value="Alkaline_phosphatase"/>
</dbReference>
<evidence type="ECO:0000256" key="2">
    <source>
        <dbReference type="ARBA" id="ARBA00022553"/>
    </source>
</evidence>
<evidence type="ECO:0000256" key="7">
    <source>
        <dbReference type="PIRSR" id="PIRSR601952-1"/>
    </source>
</evidence>
<dbReference type="EMBL" id="FP565814">
    <property type="protein sequence ID" value="CBH23219.1"/>
    <property type="molecule type" value="Genomic_DNA"/>
</dbReference>
<feature type="binding site" evidence="8">
    <location>
        <position position="106"/>
    </location>
    <ligand>
        <name>Mg(2+)</name>
        <dbReference type="ChEBI" id="CHEBI:18420"/>
    </ligand>
</feature>
<feature type="binding site" evidence="8">
    <location>
        <position position="339"/>
    </location>
    <ligand>
        <name>Zn(2+)</name>
        <dbReference type="ChEBI" id="CHEBI:29105"/>
        <label>2</label>
    </ligand>
</feature>
<dbReference type="PATRIC" id="fig|761659.10.peg.341"/>
<accession>D5H5B4</accession>
<dbReference type="CDD" id="cd16012">
    <property type="entry name" value="ALP"/>
    <property type="match status" value="1"/>
</dbReference>
<evidence type="ECO:0000256" key="4">
    <source>
        <dbReference type="ARBA" id="ARBA00022801"/>
    </source>
</evidence>
<feature type="binding site" evidence="8">
    <location>
        <position position="202"/>
    </location>
    <ligand>
        <name>Mg(2+)</name>
        <dbReference type="ChEBI" id="CHEBI:18420"/>
    </ligand>
</feature>
<dbReference type="InterPro" id="IPR017850">
    <property type="entry name" value="Alkaline_phosphatase_core_sf"/>
</dbReference>
<dbReference type="AlphaFoldDB" id="D5H5B4"/>
<dbReference type="PANTHER" id="PTHR11596">
    <property type="entry name" value="ALKALINE PHOSPHATASE"/>
    <property type="match status" value="1"/>
</dbReference>
<comment type="cofactor">
    <cofactor evidence="8">
        <name>Zn(2+)</name>
        <dbReference type="ChEBI" id="CHEBI:29105"/>
    </cofactor>
    <text evidence="8">Binds 2 Zn(2+) ions.</text>
</comment>
<dbReference type="EC" id="3.1.3.1" evidence="10"/>
<evidence type="ECO:0000313" key="11">
    <source>
        <dbReference type="Proteomes" id="UP000000933"/>
    </source>
</evidence>
<name>D5H5B4_SALRM</name>
<reference evidence="11" key="2">
    <citation type="submission" date="2010-04" db="EMBL/GenBank/DDBJ databases">
        <title>Genome sequence of Salinibacter ruber M8.</title>
        <authorList>
            <consortium name="Genoscope"/>
        </authorList>
    </citation>
    <scope>NUCLEOTIDE SEQUENCE [LARGE SCALE GENOMIC DNA]</scope>
    <source>
        <strain evidence="11">M8</strain>
    </source>
</reference>
<feature type="binding site" evidence="8">
    <location>
        <position position="381"/>
    </location>
    <ligand>
        <name>Zn(2+)</name>
        <dbReference type="ChEBI" id="CHEBI:29105"/>
        <label>2</label>
    </ligand>
</feature>
<dbReference type="GO" id="GO:0046872">
    <property type="term" value="F:metal ion binding"/>
    <property type="evidence" value="ECO:0007669"/>
    <property type="project" value="UniProtKB-KW"/>
</dbReference>
<evidence type="ECO:0000256" key="6">
    <source>
        <dbReference type="ARBA" id="ARBA00022842"/>
    </source>
</evidence>
<keyword evidence="4 10" id="KW-0378">Hydrolase</keyword>
<dbReference type="Proteomes" id="UP000000933">
    <property type="component" value="Chromosome"/>
</dbReference>
<evidence type="ECO:0000256" key="3">
    <source>
        <dbReference type="ARBA" id="ARBA00022723"/>
    </source>
</evidence>
<keyword evidence="6 8" id="KW-0460">Magnesium</keyword>
<reference evidence="10 11" key="1">
    <citation type="journal article" date="2010" name="ISME J.">
        <title>Fine-scale evolution: genomic, phenotypic and ecological differentiation in two coexisting Salinibacter ruber strains.</title>
        <authorList>
            <person name="Pena A."/>
            <person name="Teeling H."/>
            <person name="Huerta-Cepas J."/>
            <person name="Santos F."/>
            <person name="Yarza P."/>
            <person name="Brito-Echeverria J."/>
            <person name="Lucio M."/>
            <person name="Schmitt-Kopplin P."/>
            <person name="Meseguer I."/>
            <person name="Schenowitz C."/>
            <person name="Dossat C."/>
            <person name="Barbe V."/>
            <person name="Dopazo J."/>
            <person name="Rossello-Mora R."/>
            <person name="Schuler M."/>
            <person name="Glockner F.O."/>
            <person name="Amann R."/>
            <person name="Gabaldon T."/>
            <person name="Anton J."/>
        </authorList>
    </citation>
    <scope>NUCLEOTIDE SEQUENCE [LARGE SCALE GENOMIC DNA]</scope>
    <source>
        <strain evidence="10 11">M8</strain>
    </source>
</reference>
<dbReference type="KEGG" id="srm:SRM_00298"/>
<feature type="binding site" evidence="8">
    <location>
        <position position="382"/>
    </location>
    <ligand>
        <name>Zn(2+)</name>
        <dbReference type="ChEBI" id="CHEBI:29105"/>
        <label>2</label>
    </ligand>
</feature>
<evidence type="ECO:0000256" key="8">
    <source>
        <dbReference type="PIRSR" id="PIRSR601952-2"/>
    </source>
</evidence>
<keyword evidence="3 8" id="KW-0479">Metal-binding</keyword>
<feature type="binding site" evidence="8">
    <location>
        <position position="106"/>
    </location>
    <ligand>
        <name>Zn(2+)</name>
        <dbReference type="ChEBI" id="CHEBI:29105"/>
        <label>2</label>
    </ligand>
</feature>
<keyword evidence="2" id="KW-0597">Phosphoprotein</keyword>
<dbReference type="Gene3D" id="1.10.60.40">
    <property type="match status" value="1"/>
</dbReference>
<feature type="active site" description="Phosphoserine intermediate" evidence="7">
    <location>
        <position position="151"/>
    </location>
</feature>
<gene>
    <name evidence="10" type="primary">phoA</name>
    <name evidence="10" type="ordered locus">SRM_00298</name>
</gene>
<dbReference type="PANTHER" id="PTHR11596:SF5">
    <property type="entry name" value="ALKALINE PHOSPHATASE"/>
    <property type="match status" value="1"/>
</dbReference>
<feature type="binding site" evidence="8">
    <location>
        <position position="488"/>
    </location>
    <ligand>
        <name>Zn(2+)</name>
        <dbReference type="ChEBI" id="CHEBI:29105"/>
        <label>2</label>
    </ligand>
</feature>
<evidence type="ECO:0000256" key="5">
    <source>
        <dbReference type="ARBA" id="ARBA00022833"/>
    </source>
</evidence>
<dbReference type="InterPro" id="IPR018299">
    <property type="entry name" value="Alkaline_phosphatase_AS"/>
</dbReference>
<dbReference type="PROSITE" id="PS00123">
    <property type="entry name" value="ALKALINE_PHOSPHATASE"/>
    <property type="match status" value="1"/>
</dbReference>